<protein>
    <submittedName>
        <fullName evidence="1">Uncharacterized protein</fullName>
    </submittedName>
</protein>
<name>A0ABT7WAE1_9FLAO</name>
<evidence type="ECO:0000313" key="2">
    <source>
        <dbReference type="Proteomes" id="UP001174839"/>
    </source>
</evidence>
<reference evidence="1" key="1">
    <citation type="submission" date="2023-06" db="EMBL/GenBank/DDBJ databases">
        <title>Robiginitalea aurantiacus sp. nov. and Algoriphagus sediminis sp. nov., isolated from coastal sediment.</title>
        <authorList>
            <person name="Zhou Z.Y."/>
            <person name="An J."/>
            <person name="Jia Y.W."/>
            <person name="Du Z.J."/>
        </authorList>
    </citation>
    <scope>NUCLEOTIDE SEQUENCE</scope>
    <source>
        <strain evidence="1">M39</strain>
    </source>
</reference>
<gene>
    <name evidence="1" type="ORF">QU605_00125</name>
</gene>
<accession>A0ABT7WAE1</accession>
<comment type="caution">
    <text evidence="1">The sequence shown here is derived from an EMBL/GenBank/DDBJ whole genome shotgun (WGS) entry which is preliminary data.</text>
</comment>
<organism evidence="1 2">
    <name type="scientific">Robiginitalea aurantiaca</name>
    <dbReference type="NCBI Taxonomy" id="3056915"/>
    <lineage>
        <taxon>Bacteria</taxon>
        <taxon>Pseudomonadati</taxon>
        <taxon>Bacteroidota</taxon>
        <taxon>Flavobacteriia</taxon>
        <taxon>Flavobacteriales</taxon>
        <taxon>Flavobacteriaceae</taxon>
        <taxon>Robiginitalea</taxon>
    </lineage>
</organism>
<keyword evidence="2" id="KW-1185">Reference proteome</keyword>
<dbReference type="RefSeq" id="WP_289723227.1">
    <property type="nucleotide sequence ID" value="NZ_JAUDUY010000001.1"/>
</dbReference>
<evidence type="ECO:0000313" key="1">
    <source>
        <dbReference type="EMBL" id="MDM9629857.1"/>
    </source>
</evidence>
<dbReference type="EMBL" id="JAUDUY010000001">
    <property type="protein sequence ID" value="MDM9629857.1"/>
    <property type="molecule type" value="Genomic_DNA"/>
</dbReference>
<proteinExistence type="predicted"/>
<dbReference type="Proteomes" id="UP001174839">
    <property type="component" value="Unassembled WGS sequence"/>
</dbReference>
<sequence length="125" mass="14472">MIQTEKKENLDLLKKSIEHLQTRGFDNIKADMTGYESPKSYLKKSSGNSVTPDITASKNGITYFFDLSLKSEKPTLLKSKWLFLDTLSRMRSNRFRIITFRGHYKFTDTMLNELNLGSKEPIKIT</sequence>